<dbReference type="PRINTS" id="PR00032">
    <property type="entry name" value="HTHARAC"/>
</dbReference>
<keyword evidence="1" id="KW-0805">Transcription regulation</keyword>
<gene>
    <name evidence="5" type="ORF">SpAn4DRAFT_1104</name>
</gene>
<evidence type="ECO:0000256" key="2">
    <source>
        <dbReference type="ARBA" id="ARBA00023125"/>
    </source>
</evidence>
<accession>A0A0U1L4L2</accession>
<organism evidence="5 6">
    <name type="scientific">Sporomusa ovata</name>
    <dbReference type="NCBI Taxonomy" id="2378"/>
    <lineage>
        <taxon>Bacteria</taxon>
        <taxon>Bacillati</taxon>
        <taxon>Bacillota</taxon>
        <taxon>Negativicutes</taxon>
        <taxon>Selenomonadales</taxon>
        <taxon>Sporomusaceae</taxon>
        <taxon>Sporomusa</taxon>
    </lineage>
</organism>
<feature type="domain" description="HTH araC/xylS-type" evidence="4">
    <location>
        <begin position="11"/>
        <end position="111"/>
    </location>
</feature>
<dbReference type="Gene3D" id="1.10.10.60">
    <property type="entry name" value="Homeodomain-like"/>
    <property type="match status" value="2"/>
</dbReference>
<dbReference type="InterPro" id="IPR018062">
    <property type="entry name" value="HTH_AraC-typ_CS"/>
</dbReference>
<dbReference type="Pfam" id="PF12833">
    <property type="entry name" value="HTH_18"/>
    <property type="match status" value="1"/>
</dbReference>
<evidence type="ECO:0000256" key="3">
    <source>
        <dbReference type="ARBA" id="ARBA00023163"/>
    </source>
</evidence>
<sequence>MTESEPIKAVIRMQDYIHQNINNELTIDDICSEAGYSKRHSLRIFKELLNKTVFEYIRDLRLAMATGKLIESNNQERILEIARDSGFESHEGFTKAFNRHFGVLPQNYRKRCFHNNYLAPTPMSYYYLLLRSKGMNTMSEARTVTATFITKPARKLIIKRGILSTDYFTYCDEIGCDIWDTLEKVPNRIDKVSFVILPEYLITEGTSKVGCAIEVPLDYNSSIPEGCDIIELAGQTMLWFQGAPYENESWYGGAHSEMDNAIQNYKPELYGYRFAYDLAPKYYFLTSAKDGCRVLLPVVNLCEK</sequence>
<protein>
    <submittedName>
        <fullName evidence="5">Transcriptional regulator, AraC family</fullName>
    </submittedName>
</protein>
<keyword evidence="2" id="KW-0238">DNA-binding</keyword>
<dbReference type="SUPFAM" id="SSF46689">
    <property type="entry name" value="Homeodomain-like"/>
    <property type="match status" value="2"/>
</dbReference>
<evidence type="ECO:0000259" key="4">
    <source>
        <dbReference type="PROSITE" id="PS01124"/>
    </source>
</evidence>
<dbReference type="InterPro" id="IPR050959">
    <property type="entry name" value="MarA-like"/>
</dbReference>
<dbReference type="InterPro" id="IPR020449">
    <property type="entry name" value="Tscrpt_reg_AraC-type_HTH"/>
</dbReference>
<evidence type="ECO:0000313" key="5">
    <source>
        <dbReference type="EMBL" id="CQR74642.1"/>
    </source>
</evidence>
<dbReference type="PROSITE" id="PS01124">
    <property type="entry name" value="HTH_ARAC_FAMILY_2"/>
    <property type="match status" value="1"/>
</dbReference>
<dbReference type="RefSeq" id="WP_021170631.1">
    <property type="nucleotide sequence ID" value="NZ_CTRP01000014.1"/>
</dbReference>
<name>A0A0U1L4L2_9FIRM</name>
<keyword evidence="6" id="KW-1185">Reference proteome</keyword>
<dbReference type="Proteomes" id="UP000049855">
    <property type="component" value="Unassembled WGS sequence"/>
</dbReference>
<evidence type="ECO:0000313" key="6">
    <source>
        <dbReference type="Proteomes" id="UP000049855"/>
    </source>
</evidence>
<dbReference type="PANTHER" id="PTHR47504">
    <property type="entry name" value="RIGHT ORIGIN-BINDING PROTEIN"/>
    <property type="match status" value="1"/>
</dbReference>
<dbReference type="EMBL" id="CTRP01000014">
    <property type="protein sequence ID" value="CQR74642.1"/>
    <property type="molecule type" value="Genomic_DNA"/>
</dbReference>
<dbReference type="GO" id="GO:0043565">
    <property type="term" value="F:sequence-specific DNA binding"/>
    <property type="evidence" value="ECO:0007669"/>
    <property type="project" value="InterPro"/>
</dbReference>
<dbReference type="GO" id="GO:0003700">
    <property type="term" value="F:DNA-binding transcription factor activity"/>
    <property type="evidence" value="ECO:0007669"/>
    <property type="project" value="InterPro"/>
</dbReference>
<keyword evidence="3" id="KW-0804">Transcription</keyword>
<dbReference type="InterPro" id="IPR009057">
    <property type="entry name" value="Homeodomain-like_sf"/>
</dbReference>
<reference evidence="6" key="1">
    <citation type="submission" date="2015-03" db="EMBL/GenBank/DDBJ databases">
        <authorList>
            <person name="Nijsse Bart"/>
        </authorList>
    </citation>
    <scope>NUCLEOTIDE SEQUENCE [LARGE SCALE GENOMIC DNA]</scope>
</reference>
<dbReference type="PANTHER" id="PTHR47504:SF5">
    <property type="entry name" value="RIGHT ORIGIN-BINDING PROTEIN"/>
    <property type="match status" value="1"/>
</dbReference>
<proteinExistence type="predicted"/>
<dbReference type="AlphaFoldDB" id="A0A0U1L4L2"/>
<dbReference type="SMART" id="SM00342">
    <property type="entry name" value="HTH_ARAC"/>
    <property type="match status" value="1"/>
</dbReference>
<evidence type="ECO:0000256" key="1">
    <source>
        <dbReference type="ARBA" id="ARBA00023015"/>
    </source>
</evidence>
<dbReference type="InterPro" id="IPR018060">
    <property type="entry name" value="HTH_AraC"/>
</dbReference>
<dbReference type="PROSITE" id="PS00041">
    <property type="entry name" value="HTH_ARAC_FAMILY_1"/>
    <property type="match status" value="1"/>
</dbReference>